<dbReference type="EMBL" id="BJLF01000003">
    <property type="protein sequence ID" value="GEA50017.1"/>
    <property type="molecule type" value="Genomic_DNA"/>
</dbReference>
<evidence type="ECO:0000313" key="2">
    <source>
        <dbReference type="EMBL" id="GEA50017.1"/>
    </source>
</evidence>
<accession>A0A4Y3HSK9</accession>
<dbReference type="SUPFAM" id="SSF52833">
    <property type="entry name" value="Thioredoxin-like"/>
    <property type="match status" value="1"/>
</dbReference>
<dbReference type="RefSeq" id="WP_141344359.1">
    <property type="nucleotide sequence ID" value="NZ_BJLF01000003.1"/>
</dbReference>
<feature type="signal peptide" evidence="1">
    <location>
        <begin position="1"/>
        <end position="21"/>
    </location>
</feature>
<dbReference type="Pfam" id="PF04214">
    <property type="entry name" value="DUF411"/>
    <property type="match status" value="1"/>
</dbReference>
<proteinExistence type="predicted"/>
<reference evidence="2 3" key="1">
    <citation type="submission" date="2019-06" db="EMBL/GenBank/DDBJ databases">
        <title>Whole genome shotgun sequence of Vibrio inusitatus NBRC 102082.</title>
        <authorList>
            <person name="Hosoyama A."/>
            <person name="Uohara A."/>
            <person name="Ohji S."/>
            <person name="Ichikawa N."/>
        </authorList>
    </citation>
    <scope>NUCLEOTIDE SEQUENCE [LARGE SCALE GENOMIC DNA]</scope>
    <source>
        <strain evidence="2 3">NBRC 102082</strain>
    </source>
</reference>
<keyword evidence="3" id="KW-1185">Reference proteome</keyword>
<sequence length="146" mass="16254">MKTFNKIILSTSLLFSGLSFASSNIEMYKSPSCGCCTEWAEIMEQKGYQVDIQEQKDWTNVKREFGMPAKLQSCHTAIIDGYLIEGHVPEKEVARLLKEHPQDIKGLAAPGMPMHSPGMAKPGEAYKDFDVIAFHADGTTSVYAEY</sequence>
<dbReference type="Proteomes" id="UP000318717">
    <property type="component" value="Unassembled WGS sequence"/>
</dbReference>
<organism evidence="2 3">
    <name type="scientific">Vibrio inusitatus NBRC 102082</name>
    <dbReference type="NCBI Taxonomy" id="1219070"/>
    <lineage>
        <taxon>Bacteria</taxon>
        <taxon>Pseudomonadati</taxon>
        <taxon>Pseudomonadota</taxon>
        <taxon>Gammaproteobacteria</taxon>
        <taxon>Vibrionales</taxon>
        <taxon>Vibrionaceae</taxon>
        <taxon>Vibrio</taxon>
    </lineage>
</organism>
<dbReference type="AlphaFoldDB" id="A0A4Y3HSK9"/>
<name>A0A4Y3HSK9_9VIBR</name>
<protein>
    <submittedName>
        <fullName evidence="2">Copper amine oxidase</fullName>
    </submittedName>
</protein>
<keyword evidence="1" id="KW-0732">Signal</keyword>
<evidence type="ECO:0000256" key="1">
    <source>
        <dbReference type="SAM" id="SignalP"/>
    </source>
</evidence>
<gene>
    <name evidence="2" type="primary">copG</name>
    <name evidence="2" type="ORF">VIN01S_08210</name>
</gene>
<feature type="chain" id="PRO_5021262603" evidence="1">
    <location>
        <begin position="22"/>
        <end position="146"/>
    </location>
</feature>
<dbReference type="InterPro" id="IPR036249">
    <property type="entry name" value="Thioredoxin-like_sf"/>
</dbReference>
<dbReference type="InterPro" id="IPR007332">
    <property type="entry name" value="DUF411"/>
</dbReference>
<dbReference type="OrthoDB" id="14727at2"/>
<comment type="caution">
    <text evidence="2">The sequence shown here is derived from an EMBL/GenBank/DDBJ whole genome shotgun (WGS) entry which is preliminary data.</text>
</comment>
<evidence type="ECO:0000313" key="3">
    <source>
        <dbReference type="Proteomes" id="UP000318717"/>
    </source>
</evidence>